<accession>A0A164B352</accession>
<evidence type="ECO:0000313" key="2">
    <source>
        <dbReference type="EMBL" id="KZD25693.1"/>
    </source>
</evidence>
<dbReference type="Pfam" id="PF10593">
    <property type="entry name" value="Z1"/>
    <property type="match status" value="1"/>
</dbReference>
<evidence type="ECO:0000259" key="1">
    <source>
        <dbReference type="Pfam" id="PF10593"/>
    </source>
</evidence>
<reference evidence="2 3" key="1">
    <citation type="submission" date="2016-03" db="EMBL/GenBank/DDBJ databases">
        <title>Microsymbionts genomes from the relict species Vavilovia formosa (Stev.) Fed.</title>
        <authorList>
            <person name="Kopat V."/>
            <person name="Chirak E."/>
            <person name="Kimeklis A."/>
            <person name="Andronov E."/>
        </authorList>
    </citation>
    <scope>NUCLEOTIDE SEQUENCE [LARGE SCALE GENOMIC DNA]</scope>
    <source>
        <strain evidence="2 3">Vaf07</strain>
    </source>
</reference>
<proteinExistence type="predicted"/>
<protein>
    <recommendedName>
        <fullName evidence="1">Putative endonuclease Z1 domain-containing protein</fullName>
    </recommendedName>
</protein>
<keyword evidence="3" id="KW-1185">Reference proteome</keyword>
<dbReference type="AlphaFoldDB" id="A0A164B352"/>
<sequence>MATILLRQRHGTTAVERSDIAAALTDCQKAFPVPLTPDQVSTIQAELESKLIVKVGNATSLVDAIGHVDWYFGEKKTDRRFYKRYEDFLLHNQGWANAAVTAIDASTDTIMEQLENPSREGTWDRRGLVVGHVQSGKTANYAALANKAADAGYKLIVVLAGMHNALRQQTQRRLDRDFLGYDTTPPGRGEGYRPIGVNEFDRGVYAEHLTTQAANGDFNQAFADNLGMGVQQRPVLMVVKKNAKILANLNNWVSEKLTPKGDTETRPLLVIDDEADQASVDTGQQGFDDEEVPESDYEPTRINGQIRRLLFSFSRRAYVAYTATPFANILIHDKAASDGFGADLFPRNFIVNLPTPSNYVGPSLVFGLDSEDAGAEPLDIIRHVDQDKEGWITASHKRTFNPKYQNADDIPPSLKDAILSFVLVCAARSVRGQSGVHNSMLIHVSRFKDVQSKVYSQVDQWFTDLKRSLRYKTGSRPLVEACQKLWISDFEPTTQKLNSLGIFKDTPPISWEDLKDELTAAVDRIRIQVVNSEMPAAIDYEGNSGQGLNIIAIGGDKLSRGLTLEGLSVSYFLRASKMYDSLMQMGRWFGYRPGYADLCRVYLTPDLALWFRHVATAADELRESLNSMAMIGATPENYGLRIQAHDIMLVTAQNKMRHGETFQISFQGETKIQTVLFDDGPNNLRNATAITLFLGNLGEPAPLNVAERVDAALTSTSSRRIWSGVRGSDVADLLSEMVFPEESRQVNGLRLAKYIREQIKVGELTDWTICLPAGAGEPLTVRGMEFTTVNRAPIPRGTDTGRYVVKTSLSPSDETVDLSDEEFESALASTNRKRAANGGTKAKIPDGQEIRRTRGIDPKRALLILYPLSPSAAHLKLDVPIFAVVASFPESQSGQTVRYIFSTTEQRFELA</sequence>
<dbReference type="Proteomes" id="UP000076574">
    <property type="component" value="Unassembled WGS sequence"/>
</dbReference>
<evidence type="ECO:0000313" key="3">
    <source>
        <dbReference type="Proteomes" id="UP000076574"/>
    </source>
</evidence>
<dbReference type="InterPro" id="IPR018310">
    <property type="entry name" value="Put_endonuclease_Z1-dom"/>
</dbReference>
<organism evidence="2 3">
    <name type="scientific">Tardiphaga robiniae</name>
    <dbReference type="NCBI Taxonomy" id="943830"/>
    <lineage>
        <taxon>Bacteria</taxon>
        <taxon>Pseudomonadati</taxon>
        <taxon>Pseudomonadota</taxon>
        <taxon>Alphaproteobacteria</taxon>
        <taxon>Hyphomicrobiales</taxon>
        <taxon>Nitrobacteraceae</taxon>
        <taxon>Tardiphaga</taxon>
    </lineage>
</organism>
<name>A0A164B352_9BRAD</name>
<dbReference type="EMBL" id="LVYV01000001">
    <property type="protein sequence ID" value="KZD25693.1"/>
    <property type="molecule type" value="Genomic_DNA"/>
</dbReference>
<comment type="caution">
    <text evidence="2">The sequence shown here is derived from an EMBL/GenBank/DDBJ whole genome shotgun (WGS) entry which is preliminary data.</text>
</comment>
<gene>
    <name evidence="2" type="ORF">A4A58_04670</name>
</gene>
<feature type="domain" description="Putative endonuclease Z1" evidence="1">
    <location>
        <begin position="413"/>
        <end position="646"/>
    </location>
</feature>
<dbReference type="STRING" id="943830.A4A58_04670"/>